<evidence type="ECO:0000313" key="1">
    <source>
        <dbReference type="EMBL" id="KAJ0177665.1"/>
    </source>
</evidence>
<protein>
    <submittedName>
        <fullName evidence="1">Uncharacterized protein</fullName>
    </submittedName>
</protein>
<dbReference type="EMBL" id="CM034397">
    <property type="protein sequence ID" value="KAJ0177665.1"/>
    <property type="molecule type" value="Genomic_DNA"/>
</dbReference>
<name>A0ACC1D1P6_9NEOP</name>
<proteinExistence type="predicted"/>
<sequence length="131" mass="15342">MLNRYTYSQKNTSSFYYCSKKDAGCKARVKIVENTVKLIIGRHDHEPPNYIYHNSYSFIPTYKGKHLLMYKGYTFCQDHHSLSYNCSKRNSGCRGRVKLMKDGKIGFAFVQHNHEPPKYVRRSSGQYVKIS</sequence>
<organism evidence="1 2">
    <name type="scientific">Dendrolimus kikuchii</name>
    <dbReference type="NCBI Taxonomy" id="765133"/>
    <lineage>
        <taxon>Eukaryota</taxon>
        <taxon>Metazoa</taxon>
        <taxon>Ecdysozoa</taxon>
        <taxon>Arthropoda</taxon>
        <taxon>Hexapoda</taxon>
        <taxon>Insecta</taxon>
        <taxon>Pterygota</taxon>
        <taxon>Neoptera</taxon>
        <taxon>Endopterygota</taxon>
        <taxon>Lepidoptera</taxon>
        <taxon>Glossata</taxon>
        <taxon>Ditrysia</taxon>
        <taxon>Bombycoidea</taxon>
        <taxon>Lasiocampidae</taxon>
        <taxon>Dendrolimus</taxon>
    </lineage>
</organism>
<keyword evidence="2" id="KW-1185">Reference proteome</keyword>
<reference evidence="1 2" key="1">
    <citation type="journal article" date="2021" name="Front. Genet.">
        <title>Chromosome-Level Genome Assembly Reveals Significant Gene Expansion in the Toll and IMD Signaling Pathways of Dendrolimus kikuchii.</title>
        <authorList>
            <person name="Zhou J."/>
            <person name="Wu P."/>
            <person name="Xiong Z."/>
            <person name="Liu N."/>
            <person name="Zhao N."/>
            <person name="Ji M."/>
            <person name="Qiu Y."/>
            <person name="Yang B."/>
        </authorList>
    </citation>
    <scope>NUCLEOTIDE SEQUENCE [LARGE SCALE GENOMIC DNA]</scope>
    <source>
        <strain evidence="1">Ann1</strain>
    </source>
</reference>
<gene>
    <name evidence="1" type="ORF">K1T71_006538</name>
</gene>
<dbReference type="Proteomes" id="UP000824533">
    <property type="component" value="Linkage Group LG11"/>
</dbReference>
<accession>A0ACC1D1P6</accession>
<comment type="caution">
    <text evidence="1">The sequence shown here is derived from an EMBL/GenBank/DDBJ whole genome shotgun (WGS) entry which is preliminary data.</text>
</comment>
<evidence type="ECO:0000313" key="2">
    <source>
        <dbReference type="Proteomes" id="UP000824533"/>
    </source>
</evidence>